<dbReference type="PROSITE" id="PS00503">
    <property type="entry name" value="PECTINESTERASE_2"/>
    <property type="match status" value="1"/>
</dbReference>
<dbReference type="InterPro" id="IPR033131">
    <property type="entry name" value="Pectinesterase_Asp_AS"/>
</dbReference>
<gene>
    <name evidence="2" type="ORF">FAZ95_01315</name>
</gene>
<sequence>MARRFICVGDKHSHGGRVVSGASQSDIDGKPIARVGDKAVCNVHGSVDIVSGDANVTFDGKAVAREGDKLSCGAVLTAEQQSTGSE</sequence>
<evidence type="ECO:0000313" key="3">
    <source>
        <dbReference type="Proteomes" id="UP000298656"/>
    </source>
</evidence>
<dbReference type="InterPro" id="IPR008727">
    <property type="entry name" value="PAAR_motif"/>
</dbReference>
<dbReference type="Pfam" id="PF05488">
    <property type="entry name" value="PAAR_motif"/>
    <property type="match status" value="1"/>
</dbReference>
<dbReference type="EMBL" id="CP040077">
    <property type="protein sequence ID" value="QCP47935.1"/>
    <property type="molecule type" value="Genomic_DNA"/>
</dbReference>
<dbReference type="OrthoDB" id="8565659at2"/>
<dbReference type="CDD" id="cd14744">
    <property type="entry name" value="PAAR_CT_2"/>
    <property type="match status" value="1"/>
</dbReference>
<accession>A0A4P8IK56</accession>
<feature type="active site" evidence="1">
    <location>
        <position position="48"/>
    </location>
</feature>
<proteinExistence type="predicted"/>
<evidence type="ECO:0000313" key="2">
    <source>
        <dbReference type="EMBL" id="QCP47935.1"/>
    </source>
</evidence>
<dbReference type="KEGG" id="tvl:FAZ95_01315"/>
<name>A0A4P8IK56_9BURK</name>
<dbReference type="Proteomes" id="UP000298656">
    <property type="component" value="Chromosome 1"/>
</dbReference>
<dbReference type="Gene3D" id="2.60.200.60">
    <property type="match status" value="1"/>
</dbReference>
<keyword evidence="3" id="KW-1185">Reference proteome</keyword>
<protein>
    <submittedName>
        <fullName evidence="2">PAAR domain-containing protein</fullName>
    </submittedName>
</protein>
<reference evidence="2 3" key="1">
    <citation type="submission" date="2019-05" db="EMBL/GenBank/DDBJ databases">
        <title>Burkholderia sp. DHOD12, isolated from subtropical forest soil.</title>
        <authorList>
            <person name="Gao Z.-H."/>
            <person name="Qiu L.-H."/>
        </authorList>
    </citation>
    <scope>NUCLEOTIDE SEQUENCE [LARGE SCALE GENOMIC DNA]</scope>
    <source>
        <strain evidence="2 3">DHOD12</strain>
    </source>
</reference>
<dbReference type="RefSeq" id="WP_137330777.1">
    <property type="nucleotide sequence ID" value="NZ_CP040077.1"/>
</dbReference>
<organism evidence="2 3">
    <name type="scientific">Trinickia violacea</name>
    <dbReference type="NCBI Taxonomy" id="2571746"/>
    <lineage>
        <taxon>Bacteria</taxon>
        <taxon>Pseudomonadati</taxon>
        <taxon>Pseudomonadota</taxon>
        <taxon>Betaproteobacteria</taxon>
        <taxon>Burkholderiales</taxon>
        <taxon>Burkholderiaceae</taxon>
        <taxon>Trinickia</taxon>
    </lineage>
</organism>
<evidence type="ECO:0000256" key="1">
    <source>
        <dbReference type="PROSITE-ProRule" id="PRU10040"/>
    </source>
</evidence>
<dbReference type="AlphaFoldDB" id="A0A4P8IK56"/>